<dbReference type="Gene3D" id="3.30.70.1820">
    <property type="entry name" value="L1 transposable element, RRM domain"/>
    <property type="match status" value="1"/>
</dbReference>
<organism evidence="1 2">
    <name type="scientific">Acropora cervicornis</name>
    <name type="common">Staghorn coral</name>
    <dbReference type="NCBI Taxonomy" id="6130"/>
    <lineage>
        <taxon>Eukaryota</taxon>
        <taxon>Metazoa</taxon>
        <taxon>Cnidaria</taxon>
        <taxon>Anthozoa</taxon>
        <taxon>Hexacorallia</taxon>
        <taxon>Scleractinia</taxon>
        <taxon>Astrocoeniina</taxon>
        <taxon>Acroporidae</taxon>
        <taxon>Acropora</taxon>
    </lineage>
</organism>
<accession>A0AAD9UR79</accession>
<evidence type="ECO:0000313" key="1">
    <source>
        <dbReference type="EMBL" id="KAK2546979.1"/>
    </source>
</evidence>
<proteinExistence type="predicted"/>
<gene>
    <name evidence="1" type="ORF">P5673_033269</name>
</gene>
<reference evidence="1" key="1">
    <citation type="journal article" date="2023" name="G3 (Bethesda)">
        <title>Whole genome assembly and annotation of the endangered Caribbean coral Acropora cervicornis.</title>
        <authorList>
            <person name="Selwyn J.D."/>
            <person name="Vollmer S.V."/>
        </authorList>
    </citation>
    <scope>NUCLEOTIDE SEQUENCE</scope>
    <source>
        <strain evidence="1">K2</strain>
    </source>
</reference>
<name>A0AAD9UR79_ACRCE</name>
<dbReference type="Proteomes" id="UP001249851">
    <property type="component" value="Unassembled WGS sequence"/>
</dbReference>
<evidence type="ECO:0000313" key="2">
    <source>
        <dbReference type="Proteomes" id="UP001249851"/>
    </source>
</evidence>
<dbReference type="EMBL" id="JARQWQ010000232">
    <property type="protein sequence ID" value="KAK2546979.1"/>
    <property type="molecule type" value="Genomic_DNA"/>
</dbReference>
<reference evidence="1" key="2">
    <citation type="journal article" date="2023" name="Science">
        <title>Genomic signatures of disease resistance in endangered staghorn corals.</title>
        <authorList>
            <person name="Vollmer S.V."/>
            <person name="Selwyn J.D."/>
            <person name="Despard B.A."/>
            <person name="Roesel C.L."/>
        </authorList>
    </citation>
    <scope>NUCLEOTIDE SEQUENCE</scope>
    <source>
        <strain evidence="1">K2</strain>
    </source>
</reference>
<comment type="caution">
    <text evidence="1">The sequence shown here is derived from an EMBL/GenBank/DDBJ whole genome shotgun (WGS) entry which is preliminary data.</text>
</comment>
<keyword evidence="2" id="KW-1185">Reference proteome</keyword>
<dbReference type="AlphaFoldDB" id="A0AAD9UR79"/>
<protein>
    <submittedName>
        <fullName evidence="1">Uncharacterized protein</fullName>
    </submittedName>
</protein>
<sequence>MAGKTRSSSTAEDFTKHLDNYIKSSEAFKNAIVSAVQAAVKANSNEQYSRRNSIRIFGLNEEDGENCYDKVLNLCENELEIQVRRDELDRAHRVGKPREAEVGSGNSPPRAMIVKLSGYGTKLKFMKARRGLRGKQIYINEDLTKVNHDFLLRVKKSCIDGVAVYTDDGNVMARCSTTKRVHRIDKIDGLKSHGFFKTAPNTTQDVANAE</sequence>